<evidence type="ECO:0000256" key="7">
    <source>
        <dbReference type="ARBA" id="ARBA00022989"/>
    </source>
</evidence>
<dbReference type="InterPro" id="IPR007533">
    <property type="entry name" value="Cyt_c_oxidase_assmbl_CtaG"/>
</dbReference>
<dbReference type="SUPFAM" id="SSF110111">
    <property type="entry name" value="Ctag/Cox11"/>
    <property type="match status" value="1"/>
</dbReference>
<evidence type="ECO:0000256" key="2">
    <source>
        <dbReference type="ARBA" id="ARBA00004382"/>
    </source>
</evidence>
<evidence type="ECO:0000256" key="6">
    <source>
        <dbReference type="ARBA" id="ARBA00022968"/>
    </source>
</evidence>
<evidence type="ECO:0000313" key="11">
    <source>
        <dbReference type="EMBL" id="CUT17013.1"/>
    </source>
</evidence>
<evidence type="ECO:0000256" key="8">
    <source>
        <dbReference type="ARBA" id="ARBA00023008"/>
    </source>
</evidence>
<dbReference type="PIRSF" id="PIRSF005413">
    <property type="entry name" value="COX11"/>
    <property type="match status" value="1"/>
</dbReference>
<evidence type="ECO:0000256" key="10">
    <source>
        <dbReference type="SAM" id="Phobius"/>
    </source>
</evidence>
<evidence type="ECO:0000256" key="3">
    <source>
        <dbReference type="ARBA" id="ARBA00009620"/>
    </source>
</evidence>
<gene>
    <name evidence="11" type="primary">cox11</name>
    <name evidence="11" type="ORF">Ark11_0154</name>
</gene>
<comment type="subcellular location">
    <subcellularLocation>
        <location evidence="2">Cell inner membrane</location>
        <topology evidence="2">Single-pass type II membrane protein</topology>
        <orientation evidence="2">Periplasmic side</orientation>
    </subcellularLocation>
</comment>
<dbReference type="PANTHER" id="PTHR21320">
    <property type="entry name" value="CYTOCHROME C OXIDASE ASSEMBLY PROTEIN COX11-RELATED"/>
    <property type="match status" value="1"/>
</dbReference>
<comment type="function">
    <text evidence="1">Exerts its effect at some terminal stage of cytochrome c oxidase synthesis, probably by being involved in the insertion of the copper B into subunit I.</text>
</comment>
<keyword evidence="7 10" id="KW-1133">Transmembrane helix</keyword>
<keyword evidence="12" id="KW-1185">Reference proteome</keyword>
<evidence type="ECO:0000256" key="4">
    <source>
        <dbReference type="ARBA" id="ARBA00015384"/>
    </source>
</evidence>
<dbReference type="EMBL" id="LN906597">
    <property type="protein sequence ID" value="CUT17013.1"/>
    <property type="molecule type" value="Genomic_DNA"/>
</dbReference>
<reference evidence="12" key="1">
    <citation type="submission" date="2015-11" db="EMBL/GenBank/DDBJ databases">
        <authorList>
            <person name="Seth-Smith H.M.B."/>
        </authorList>
    </citation>
    <scope>NUCLEOTIDE SEQUENCE [LARGE SCALE GENOMIC DNA]</scope>
    <source>
        <strain evidence="12">2013Ark11</strain>
    </source>
</reference>
<evidence type="ECO:0000313" key="12">
    <source>
        <dbReference type="Proteomes" id="UP000198651"/>
    </source>
</evidence>
<dbReference type="GO" id="GO:0005507">
    <property type="term" value="F:copper ion binding"/>
    <property type="evidence" value="ECO:0007669"/>
    <property type="project" value="InterPro"/>
</dbReference>
<keyword evidence="9 10" id="KW-0472">Membrane</keyword>
<dbReference type="InterPro" id="IPR023471">
    <property type="entry name" value="CtaG/Cox11_dom_sf"/>
</dbReference>
<comment type="similarity">
    <text evidence="3">Belongs to the COX11/CtaG family.</text>
</comment>
<dbReference type="NCBIfam" id="NF003465">
    <property type="entry name" value="PRK05089.1"/>
    <property type="match status" value="1"/>
</dbReference>
<dbReference type="AlphaFoldDB" id="A0A0S4LZM2"/>
<proteinExistence type="inferred from homology"/>
<evidence type="ECO:0000256" key="5">
    <source>
        <dbReference type="ARBA" id="ARBA00022692"/>
    </source>
</evidence>
<evidence type="ECO:0000256" key="9">
    <source>
        <dbReference type="ARBA" id="ARBA00023136"/>
    </source>
</evidence>
<accession>A0A0S4LZM2</accession>
<keyword evidence="8" id="KW-0186">Copper</keyword>
<dbReference type="Proteomes" id="UP000198651">
    <property type="component" value="Chromosome I"/>
</dbReference>
<dbReference type="RefSeq" id="WP_172792640.1">
    <property type="nucleotide sequence ID" value="NZ_FLSL01000087.1"/>
</dbReference>
<dbReference type="STRING" id="1561003.Ark11_0154"/>
<keyword evidence="5 10" id="KW-0812">Transmembrane</keyword>
<dbReference type="PATRIC" id="fig|1561003.3.peg.154"/>
<protein>
    <recommendedName>
        <fullName evidence="4">Cytochrome c oxidase assembly protein CtaG</fullName>
    </recommendedName>
</protein>
<sequence>MSDISNRNERLKFRNRVLFKRLLVVVVSMAGFSYALVPIYRTICNVAGLNDVDRANVVGNISVDKDRTVRIEFDSNTAAKLPWKFRPLQRYVDVHPGEIRKVFYEIENITDHDVRGQAIPSYGPNYAQRYFLKLQCFCFTQQTLKGHEKRRVAIVFVIDPKLPRAAKIITLSYTFFGVDGISKN</sequence>
<evidence type="ECO:0000256" key="1">
    <source>
        <dbReference type="ARBA" id="ARBA00004007"/>
    </source>
</evidence>
<dbReference type="Pfam" id="PF04442">
    <property type="entry name" value="CtaG_Cox11"/>
    <property type="match status" value="1"/>
</dbReference>
<dbReference type="Gene3D" id="2.60.370.10">
    <property type="entry name" value="Ctag/Cox11"/>
    <property type="match status" value="1"/>
</dbReference>
<dbReference type="GO" id="GO:0005886">
    <property type="term" value="C:plasma membrane"/>
    <property type="evidence" value="ECO:0007669"/>
    <property type="project" value="UniProtKB-SubCell"/>
</dbReference>
<organism evidence="11 12">
    <name type="scientific">Candidatus Ichthyocystis hellenicum</name>
    <dbReference type="NCBI Taxonomy" id="1561003"/>
    <lineage>
        <taxon>Bacteria</taxon>
        <taxon>Pseudomonadati</taxon>
        <taxon>Pseudomonadota</taxon>
        <taxon>Betaproteobacteria</taxon>
        <taxon>Burkholderiales</taxon>
        <taxon>Candidatus Ichthyocystis</taxon>
    </lineage>
</organism>
<name>A0A0S4LZM2_9BURK</name>
<feature type="transmembrane region" description="Helical" evidence="10">
    <location>
        <begin position="21"/>
        <end position="40"/>
    </location>
</feature>
<keyword evidence="6" id="KW-0735">Signal-anchor</keyword>
<dbReference type="PANTHER" id="PTHR21320:SF3">
    <property type="entry name" value="CYTOCHROME C OXIDASE ASSEMBLY PROTEIN COX11, MITOCHONDRIAL-RELATED"/>
    <property type="match status" value="1"/>
</dbReference>